<evidence type="ECO:0000313" key="1">
    <source>
        <dbReference type="EMBL" id="GAI82645.1"/>
    </source>
</evidence>
<accession>X1T4W8</accession>
<dbReference type="AlphaFoldDB" id="X1T4W8"/>
<dbReference type="InterPro" id="IPR045441">
    <property type="entry name" value="DUF6506"/>
</dbReference>
<gene>
    <name evidence="1" type="ORF">S12H4_17022</name>
</gene>
<protein>
    <submittedName>
        <fullName evidence="1">Uncharacterized protein</fullName>
    </submittedName>
</protein>
<reference evidence="1" key="1">
    <citation type="journal article" date="2014" name="Front. Microbiol.">
        <title>High frequency of phylogenetically diverse reductive dehalogenase-homologous genes in deep subseafloor sedimentary metagenomes.</title>
        <authorList>
            <person name="Kawai M."/>
            <person name="Futagami T."/>
            <person name="Toyoda A."/>
            <person name="Takaki Y."/>
            <person name="Nishi S."/>
            <person name="Hori S."/>
            <person name="Arai W."/>
            <person name="Tsubouchi T."/>
            <person name="Morono Y."/>
            <person name="Uchiyama I."/>
            <person name="Ito T."/>
            <person name="Fujiyama A."/>
            <person name="Inagaki F."/>
            <person name="Takami H."/>
        </authorList>
    </citation>
    <scope>NUCLEOTIDE SEQUENCE</scope>
    <source>
        <strain evidence="1">Expedition CK06-06</strain>
    </source>
</reference>
<sequence length="106" mass="11489">MARKKQFLVFMFLGSDADPTPRRTTLSLKPTEFIAVSVRNYDHAAEVSKELVKEGAIAIELCAGFGNIGVARVAEAVKGIPVGMVRFDMHPLLQGKTGDQLFGLTP</sequence>
<comment type="caution">
    <text evidence="1">The sequence shown here is derived from an EMBL/GenBank/DDBJ whole genome shotgun (WGS) entry which is preliminary data.</text>
</comment>
<name>X1T4W8_9ZZZZ</name>
<organism evidence="1">
    <name type="scientific">marine sediment metagenome</name>
    <dbReference type="NCBI Taxonomy" id="412755"/>
    <lineage>
        <taxon>unclassified sequences</taxon>
        <taxon>metagenomes</taxon>
        <taxon>ecological metagenomes</taxon>
    </lineage>
</organism>
<proteinExistence type="predicted"/>
<dbReference type="EMBL" id="BARW01008280">
    <property type="protein sequence ID" value="GAI82645.1"/>
    <property type="molecule type" value="Genomic_DNA"/>
</dbReference>
<dbReference type="Pfam" id="PF20116">
    <property type="entry name" value="DUF6506"/>
    <property type="match status" value="1"/>
</dbReference>